<dbReference type="PROSITE" id="PS00233">
    <property type="entry name" value="CHIT_BIND_RR_1"/>
    <property type="match status" value="1"/>
</dbReference>
<dbReference type="InterPro" id="IPR051217">
    <property type="entry name" value="Insect_Cuticle_Struc_Prot"/>
</dbReference>
<feature type="non-terminal residue" evidence="3">
    <location>
        <position position="120"/>
    </location>
</feature>
<sequence length="120" mass="12737">CECVCKFPPSVHEMACKNLFVLLAVAAVANAGVIGYGAAPAVVKTLAPEPYANPEYSYNYGVHDSHTGDIKDAQESRSGDHVVGQYSLVEPDGTKRIVDYTADPVNGFNAVVRKEPLVAA</sequence>
<dbReference type="AlphaFoldDB" id="A0A1D1YU24"/>
<organism evidence="3">
    <name type="scientific">Anthurium amnicola</name>
    <dbReference type="NCBI Taxonomy" id="1678845"/>
    <lineage>
        <taxon>Eukaryota</taxon>
        <taxon>Viridiplantae</taxon>
        <taxon>Streptophyta</taxon>
        <taxon>Embryophyta</taxon>
        <taxon>Tracheophyta</taxon>
        <taxon>Spermatophyta</taxon>
        <taxon>Magnoliopsida</taxon>
        <taxon>Liliopsida</taxon>
        <taxon>Araceae</taxon>
        <taxon>Pothoideae</taxon>
        <taxon>Potheae</taxon>
        <taxon>Anthurium</taxon>
    </lineage>
</organism>
<accession>A0A1D1YU24</accession>
<evidence type="ECO:0000256" key="1">
    <source>
        <dbReference type="ARBA" id="ARBA00022460"/>
    </source>
</evidence>
<feature type="non-terminal residue" evidence="3">
    <location>
        <position position="1"/>
    </location>
</feature>
<gene>
    <name evidence="3" type="primary">Ccp84Ab_2</name>
    <name evidence="3" type="ORF">g.116959</name>
</gene>
<evidence type="ECO:0000256" key="2">
    <source>
        <dbReference type="SAM" id="Phobius"/>
    </source>
</evidence>
<keyword evidence="1" id="KW-0193">Cuticle</keyword>
<dbReference type="PRINTS" id="PR00947">
    <property type="entry name" value="CUTICLE"/>
</dbReference>
<dbReference type="GO" id="GO:0031012">
    <property type="term" value="C:extracellular matrix"/>
    <property type="evidence" value="ECO:0007669"/>
    <property type="project" value="TreeGrafter"/>
</dbReference>
<dbReference type="PROSITE" id="PS51155">
    <property type="entry name" value="CHIT_BIND_RR_2"/>
    <property type="match status" value="1"/>
</dbReference>
<feature type="transmembrane region" description="Helical" evidence="2">
    <location>
        <begin position="19"/>
        <end position="39"/>
    </location>
</feature>
<dbReference type="InterPro" id="IPR031311">
    <property type="entry name" value="CHIT_BIND_RR_consensus"/>
</dbReference>
<dbReference type="Pfam" id="PF00379">
    <property type="entry name" value="Chitin_bind_4"/>
    <property type="match status" value="1"/>
</dbReference>
<keyword evidence="2" id="KW-0472">Membrane</keyword>
<evidence type="ECO:0000313" key="3">
    <source>
        <dbReference type="EMBL" id="JAT58125.1"/>
    </source>
</evidence>
<name>A0A1D1YU24_9ARAE</name>
<proteinExistence type="predicted"/>
<protein>
    <submittedName>
        <fullName evidence="3">Cuticle protein</fullName>
    </submittedName>
</protein>
<dbReference type="PANTHER" id="PTHR12236">
    <property type="entry name" value="STRUCTURAL CONTITUENT OF CUTICLE"/>
    <property type="match status" value="1"/>
</dbReference>
<dbReference type="GO" id="GO:0005615">
    <property type="term" value="C:extracellular space"/>
    <property type="evidence" value="ECO:0007669"/>
    <property type="project" value="TreeGrafter"/>
</dbReference>
<dbReference type="PANTHER" id="PTHR12236:SF75">
    <property type="entry name" value="CUTICULAR PROTEIN 62BB, ISOFORM A"/>
    <property type="match status" value="1"/>
</dbReference>
<dbReference type="InterPro" id="IPR000618">
    <property type="entry name" value="Insect_cuticle"/>
</dbReference>
<keyword evidence="2" id="KW-1133">Transmembrane helix</keyword>
<keyword evidence="2" id="KW-0812">Transmembrane</keyword>
<dbReference type="EMBL" id="GDJX01009811">
    <property type="protein sequence ID" value="JAT58125.1"/>
    <property type="molecule type" value="Transcribed_RNA"/>
</dbReference>
<reference evidence="3" key="1">
    <citation type="submission" date="2015-07" db="EMBL/GenBank/DDBJ databases">
        <title>Transcriptome Assembly of Anthurium amnicola.</title>
        <authorList>
            <person name="Suzuki J."/>
        </authorList>
    </citation>
    <scope>NUCLEOTIDE SEQUENCE</scope>
</reference>